<evidence type="ECO:0000313" key="2">
    <source>
        <dbReference type="EMBL" id="CBJ27659.1"/>
    </source>
</evidence>
<sequence length="233" mass="25500">MRGATTITIGDGGRGSHRQVILQGATVAPKEGHLRLPDQFFQGVHFGVSAWDVWGEKLMDAENRKRNGALRQVLEGQDPQPTFIYPTMFEGGVEGFTVAFLAGSLSRQEMRSVRERSDPAWAEAETSVLTAARHFQQLTVTKWHPKVWGPGHERDENLHTSVLQEVLPTRTGLRALTSAVVVYRVETAVPLPAATTTEDTATTTTVTTKVSVTAARAERKARKTDAEASRPGN</sequence>
<dbReference type="Proteomes" id="UP000002630">
    <property type="component" value="Linkage Group LG28"/>
</dbReference>
<dbReference type="EMBL" id="FN649036">
    <property type="protein sequence ID" value="CBJ27659.1"/>
    <property type="molecule type" value="Genomic_DNA"/>
</dbReference>
<keyword evidence="3" id="KW-1185">Reference proteome</keyword>
<accession>D7G7A8</accession>
<gene>
    <name evidence="2" type="ORF">Esi_0080_0052</name>
</gene>
<proteinExistence type="predicted"/>
<reference evidence="2 3" key="1">
    <citation type="journal article" date="2010" name="Nature">
        <title>The Ectocarpus genome and the independent evolution of multicellularity in brown algae.</title>
        <authorList>
            <person name="Cock J.M."/>
            <person name="Sterck L."/>
            <person name="Rouze P."/>
            <person name="Scornet D."/>
            <person name="Allen A.E."/>
            <person name="Amoutzias G."/>
            <person name="Anthouard V."/>
            <person name="Artiguenave F."/>
            <person name="Aury J.M."/>
            <person name="Badger J.H."/>
            <person name="Beszteri B."/>
            <person name="Billiau K."/>
            <person name="Bonnet E."/>
            <person name="Bothwell J.H."/>
            <person name="Bowler C."/>
            <person name="Boyen C."/>
            <person name="Brownlee C."/>
            <person name="Carrano C.J."/>
            <person name="Charrier B."/>
            <person name="Cho G.Y."/>
            <person name="Coelho S.M."/>
            <person name="Collen J."/>
            <person name="Corre E."/>
            <person name="Da Silva C."/>
            <person name="Delage L."/>
            <person name="Delaroque N."/>
            <person name="Dittami S.M."/>
            <person name="Doulbeau S."/>
            <person name="Elias M."/>
            <person name="Farnham G."/>
            <person name="Gachon C.M."/>
            <person name="Gschloessl B."/>
            <person name="Heesch S."/>
            <person name="Jabbari K."/>
            <person name="Jubin C."/>
            <person name="Kawai H."/>
            <person name="Kimura K."/>
            <person name="Kloareg B."/>
            <person name="Kupper F.C."/>
            <person name="Lang D."/>
            <person name="Le Bail A."/>
            <person name="Leblanc C."/>
            <person name="Lerouge P."/>
            <person name="Lohr M."/>
            <person name="Lopez P.J."/>
            <person name="Martens C."/>
            <person name="Maumus F."/>
            <person name="Michel G."/>
            <person name="Miranda-Saavedra D."/>
            <person name="Morales J."/>
            <person name="Moreau H."/>
            <person name="Motomura T."/>
            <person name="Nagasato C."/>
            <person name="Napoli C.A."/>
            <person name="Nelson D.R."/>
            <person name="Nyvall-Collen P."/>
            <person name="Peters A.F."/>
            <person name="Pommier C."/>
            <person name="Potin P."/>
            <person name="Poulain J."/>
            <person name="Quesneville H."/>
            <person name="Read B."/>
            <person name="Rensing S.A."/>
            <person name="Ritter A."/>
            <person name="Rousvoal S."/>
            <person name="Samanta M."/>
            <person name="Samson G."/>
            <person name="Schroeder D.C."/>
            <person name="Segurens B."/>
            <person name="Strittmatter M."/>
            <person name="Tonon T."/>
            <person name="Tregear J.W."/>
            <person name="Valentin K."/>
            <person name="von Dassow P."/>
            <person name="Yamagishi T."/>
            <person name="Van de Peer Y."/>
            <person name="Wincker P."/>
        </authorList>
    </citation>
    <scope>NUCLEOTIDE SEQUENCE [LARGE SCALE GENOMIC DNA]</scope>
    <source>
        <strain evidence="3">Ec32 / CCAP1310/4</strain>
    </source>
</reference>
<feature type="compositionally biased region" description="Basic and acidic residues" evidence="1">
    <location>
        <begin position="223"/>
        <end position="233"/>
    </location>
</feature>
<feature type="region of interest" description="Disordered" evidence="1">
    <location>
        <begin position="214"/>
        <end position="233"/>
    </location>
</feature>
<dbReference type="OrthoDB" id="193415at2759"/>
<name>D7G7A8_ECTSI</name>
<dbReference type="InParanoid" id="D7G7A8"/>
<dbReference type="AlphaFoldDB" id="D7G7A8"/>
<evidence type="ECO:0000313" key="3">
    <source>
        <dbReference type="Proteomes" id="UP000002630"/>
    </source>
</evidence>
<dbReference type="EMBL" id="FN649753">
    <property type="protein sequence ID" value="CBJ27659.1"/>
    <property type="molecule type" value="Genomic_DNA"/>
</dbReference>
<protein>
    <submittedName>
        <fullName evidence="2">Uncharacterized protein</fullName>
    </submittedName>
</protein>
<evidence type="ECO:0000256" key="1">
    <source>
        <dbReference type="SAM" id="MobiDB-lite"/>
    </source>
</evidence>
<organism evidence="2 3">
    <name type="scientific">Ectocarpus siliculosus</name>
    <name type="common">Brown alga</name>
    <name type="synonym">Conferva siliculosa</name>
    <dbReference type="NCBI Taxonomy" id="2880"/>
    <lineage>
        <taxon>Eukaryota</taxon>
        <taxon>Sar</taxon>
        <taxon>Stramenopiles</taxon>
        <taxon>Ochrophyta</taxon>
        <taxon>PX clade</taxon>
        <taxon>Phaeophyceae</taxon>
        <taxon>Ectocarpales</taxon>
        <taxon>Ectocarpaceae</taxon>
        <taxon>Ectocarpus</taxon>
    </lineage>
</organism>